<dbReference type="CDD" id="cd07377">
    <property type="entry name" value="WHTH_GntR"/>
    <property type="match status" value="1"/>
</dbReference>
<dbReference type="SUPFAM" id="SSF46785">
    <property type="entry name" value="Winged helix' DNA-binding domain"/>
    <property type="match status" value="1"/>
</dbReference>
<dbReference type="Pfam" id="PF00392">
    <property type="entry name" value="GntR"/>
    <property type="match status" value="1"/>
</dbReference>
<keyword evidence="6" id="KW-1185">Reference proteome</keyword>
<keyword evidence="1" id="KW-0805">Transcription regulation</keyword>
<organism evidence="5 6">
    <name type="scientific">Ancylobacter novellus (strain ATCC 8093 / DSM 506 / JCM 20403 / CCM 1077 / IAM 12100 / NBRC 12443 / NCIMB 10456)</name>
    <name type="common">Starkeya novella</name>
    <dbReference type="NCBI Taxonomy" id="639283"/>
    <lineage>
        <taxon>Bacteria</taxon>
        <taxon>Pseudomonadati</taxon>
        <taxon>Pseudomonadota</taxon>
        <taxon>Alphaproteobacteria</taxon>
        <taxon>Hyphomicrobiales</taxon>
        <taxon>Xanthobacteraceae</taxon>
        <taxon>Ancylobacter</taxon>
    </lineage>
</organism>
<dbReference type="SMART" id="SM00895">
    <property type="entry name" value="FCD"/>
    <property type="match status" value="1"/>
</dbReference>
<dbReference type="InterPro" id="IPR008920">
    <property type="entry name" value="TF_FadR/GntR_C"/>
</dbReference>
<dbReference type="GO" id="GO:0003700">
    <property type="term" value="F:DNA-binding transcription factor activity"/>
    <property type="evidence" value="ECO:0007669"/>
    <property type="project" value="InterPro"/>
</dbReference>
<dbReference type="SUPFAM" id="SSF48008">
    <property type="entry name" value="GntR ligand-binding domain-like"/>
    <property type="match status" value="1"/>
</dbReference>
<dbReference type="Gene3D" id="1.10.10.10">
    <property type="entry name" value="Winged helix-like DNA-binding domain superfamily/Winged helix DNA-binding domain"/>
    <property type="match status" value="1"/>
</dbReference>
<dbReference type="PANTHER" id="PTHR43537">
    <property type="entry name" value="TRANSCRIPTIONAL REGULATOR, GNTR FAMILY"/>
    <property type="match status" value="1"/>
</dbReference>
<gene>
    <name evidence="5" type="ordered locus">Snov_4072</name>
</gene>
<evidence type="ECO:0000259" key="4">
    <source>
        <dbReference type="PROSITE" id="PS50949"/>
    </source>
</evidence>
<dbReference type="PANTHER" id="PTHR43537:SF44">
    <property type="entry name" value="GNTR FAMILY REGULATORY PROTEIN"/>
    <property type="match status" value="1"/>
</dbReference>
<dbReference type="SMART" id="SM00345">
    <property type="entry name" value="HTH_GNTR"/>
    <property type="match status" value="1"/>
</dbReference>
<name>D7A0M1_ANCN5</name>
<dbReference type="InterPro" id="IPR011711">
    <property type="entry name" value="GntR_C"/>
</dbReference>
<dbReference type="HOGENOM" id="CLU_017584_9_4_5"/>
<dbReference type="eggNOG" id="COG2186">
    <property type="taxonomic scope" value="Bacteria"/>
</dbReference>
<dbReference type="PROSITE" id="PS50949">
    <property type="entry name" value="HTH_GNTR"/>
    <property type="match status" value="1"/>
</dbReference>
<proteinExistence type="predicted"/>
<evidence type="ECO:0000256" key="2">
    <source>
        <dbReference type="ARBA" id="ARBA00023125"/>
    </source>
</evidence>
<evidence type="ECO:0000256" key="1">
    <source>
        <dbReference type="ARBA" id="ARBA00023015"/>
    </source>
</evidence>
<dbReference type="InterPro" id="IPR036390">
    <property type="entry name" value="WH_DNA-bd_sf"/>
</dbReference>
<reference evidence="5 6" key="1">
    <citation type="journal article" date="2012" name="Stand. Genomic Sci.">
        <title>Complete genome sequence of the facultatively chemolithoautotrophic and methylotrophic alpha Proteobacterium Starkeya novella type strain (ATCC 8093(T)).</title>
        <authorList>
            <person name="Kappler U."/>
            <person name="Davenport K."/>
            <person name="Beatson S."/>
            <person name="Lucas S."/>
            <person name="Lapidus A."/>
            <person name="Copeland A."/>
            <person name="Berry K.W."/>
            <person name="Glavina Del Rio T."/>
            <person name="Hammon N."/>
            <person name="Dalin E."/>
            <person name="Tice H."/>
            <person name="Pitluck S."/>
            <person name="Richardson P."/>
            <person name="Bruce D."/>
            <person name="Goodwin L.A."/>
            <person name="Han C."/>
            <person name="Tapia R."/>
            <person name="Detter J.C."/>
            <person name="Chang Y.J."/>
            <person name="Jeffries C.D."/>
            <person name="Land M."/>
            <person name="Hauser L."/>
            <person name="Kyrpides N.C."/>
            <person name="Goker M."/>
            <person name="Ivanova N."/>
            <person name="Klenk H.P."/>
            <person name="Woyke T."/>
        </authorList>
    </citation>
    <scope>NUCLEOTIDE SEQUENCE [LARGE SCALE GENOMIC DNA]</scope>
    <source>
        <strain evidence="6">ATCC 8093 / DSM 506 / JCM 20403 / CCM 1077 / IAM 12100 / NBRC 12443 / NCIMB 10456</strain>
    </source>
</reference>
<dbReference type="GO" id="GO:0003677">
    <property type="term" value="F:DNA binding"/>
    <property type="evidence" value="ECO:0007669"/>
    <property type="project" value="UniProtKB-KW"/>
</dbReference>
<keyword evidence="2" id="KW-0238">DNA-binding</keyword>
<dbReference type="OrthoDB" id="9028214at2"/>
<dbReference type="Pfam" id="PF07729">
    <property type="entry name" value="FCD"/>
    <property type="match status" value="1"/>
</dbReference>
<evidence type="ECO:0000313" key="5">
    <source>
        <dbReference type="EMBL" id="ADH91342.1"/>
    </source>
</evidence>
<protein>
    <submittedName>
        <fullName evidence="5">GntR domain protein</fullName>
    </submittedName>
</protein>
<dbReference type="Proteomes" id="UP000006633">
    <property type="component" value="Chromosome"/>
</dbReference>
<sequence length="244" mass="26707">MNRVSPVVQRSLKRNLREQVVDEIGNEIVSGRLKPGDFLPSEDVLLGRYDVSRTVLREALNVLAGKGILDARPKRGTRVRPRYEWSQLDPVVLGWQGNAQPDAAAEDGRDALMEVRRIVEPGAAALAAQRGTDADFEAIRDAYAAMEQAGDSAEAFMEADLAFHTACLFAAKNDLLAPVAHAIRSEMMASLRITNRDPEANRTIALPLHKAILDAILAHDPEAAAAAMKRHLDDTEQRRSAARS</sequence>
<dbReference type="EMBL" id="CP002026">
    <property type="protein sequence ID" value="ADH91342.1"/>
    <property type="molecule type" value="Genomic_DNA"/>
</dbReference>
<dbReference type="InterPro" id="IPR036388">
    <property type="entry name" value="WH-like_DNA-bd_sf"/>
</dbReference>
<dbReference type="InterPro" id="IPR000524">
    <property type="entry name" value="Tscrpt_reg_HTH_GntR"/>
</dbReference>
<dbReference type="Gene3D" id="1.20.120.530">
    <property type="entry name" value="GntR ligand-binding domain-like"/>
    <property type="match status" value="1"/>
</dbReference>
<dbReference type="PRINTS" id="PR00035">
    <property type="entry name" value="HTHGNTR"/>
</dbReference>
<feature type="domain" description="HTH gntR-type" evidence="4">
    <location>
        <begin position="14"/>
        <end position="82"/>
    </location>
</feature>
<dbReference type="RefSeq" id="WP_013168843.1">
    <property type="nucleotide sequence ID" value="NC_014217.1"/>
</dbReference>
<dbReference type="AlphaFoldDB" id="D7A0M1"/>
<evidence type="ECO:0000256" key="3">
    <source>
        <dbReference type="ARBA" id="ARBA00023163"/>
    </source>
</evidence>
<accession>D7A0M1</accession>
<dbReference type="STRING" id="639283.Snov_4072"/>
<dbReference type="KEGG" id="sno:Snov_4072"/>
<evidence type="ECO:0000313" key="6">
    <source>
        <dbReference type="Proteomes" id="UP000006633"/>
    </source>
</evidence>
<keyword evidence="3" id="KW-0804">Transcription</keyword>